<reference evidence="3" key="1">
    <citation type="submission" date="2013-09" db="EMBL/GenBank/DDBJ databases">
        <title>Corchorus olitorius genome sequencing.</title>
        <authorList>
            <person name="Alam M."/>
            <person name="Haque M.S."/>
            <person name="Islam M.S."/>
            <person name="Emdad E.M."/>
            <person name="Islam M.M."/>
            <person name="Ahmed B."/>
            <person name="Halim A."/>
            <person name="Hossen Q.M.M."/>
            <person name="Hossain M.Z."/>
            <person name="Ahmed R."/>
            <person name="Khan M.M."/>
            <person name="Islam R."/>
            <person name="Rashid M.M."/>
            <person name="Khan S.A."/>
            <person name="Rahman M.S."/>
            <person name="Alam M."/>
            <person name="Yahiya A.S."/>
            <person name="Khan M.S."/>
            <person name="Azam M.S."/>
            <person name="Haque T."/>
            <person name="Lashkar M.Z.H."/>
            <person name="Akhand A.I."/>
            <person name="Morshed G."/>
            <person name="Roy S."/>
            <person name="Uddin K.S."/>
            <person name="Rabeya T."/>
            <person name="Hossain A.S."/>
            <person name="Chowdhury A."/>
            <person name="Snigdha A.R."/>
            <person name="Mortoza M.S."/>
            <person name="Matin S.A."/>
            <person name="Hoque S.M.E."/>
            <person name="Islam M.K."/>
            <person name="Roy D.K."/>
            <person name="Haider R."/>
            <person name="Moosa M.M."/>
            <person name="Elias S.M."/>
            <person name="Hasan A.M."/>
            <person name="Jahan S."/>
            <person name="Shafiuddin M."/>
            <person name="Mahmood N."/>
            <person name="Shommy N.S."/>
        </authorList>
    </citation>
    <scope>NUCLEOTIDE SEQUENCE [LARGE SCALE GENOMIC DNA]</scope>
    <source>
        <strain evidence="3">cv. O-4</strain>
    </source>
</reference>
<accession>A0A1R3K1I7</accession>
<evidence type="ECO:0000313" key="2">
    <source>
        <dbReference type="EMBL" id="OMP00931.1"/>
    </source>
</evidence>
<protein>
    <submittedName>
        <fullName evidence="2">Uncharacterized protein</fullName>
    </submittedName>
</protein>
<keyword evidence="3" id="KW-1185">Reference proteome</keyword>
<sequence>MEEDKKAKGQEEEEEYVLLDLDAVSGQIDIPPGSKRSLHSSRFGGYDESNINHR</sequence>
<gene>
    <name evidence="2" type="ORF">COLO4_12264</name>
</gene>
<proteinExistence type="predicted"/>
<name>A0A1R3K1I7_9ROSI</name>
<dbReference type="Proteomes" id="UP000187203">
    <property type="component" value="Unassembled WGS sequence"/>
</dbReference>
<dbReference type="AlphaFoldDB" id="A0A1R3K1I7"/>
<evidence type="ECO:0000256" key="1">
    <source>
        <dbReference type="SAM" id="MobiDB-lite"/>
    </source>
</evidence>
<comment type="caution">
    <text evidence="2">The sequence shown here is derived from an EMBL/GenBank/DDBJ whole genome shotgun (WGS) entry which is preliminary data.</text>
</comment>
<evidence type="ECO:0000313" key="3">
    <source>
        <dbReference type="Proteomes" id="UP000187203"/>
    </source>
</evidence>
<feature type="region of interest" description="Disordered" evidence="1">
    <location>
        <begin position="26"/>
        <end position="54"/>
    </location>
</feature>
<dbReference type="EMBL" id="AWUE01014883">
    <property type="protein sequence ID" value="OMP00931.1"/>
    <property type="molecule type" value="Genomic_DNA"/>
</dbReference>
<organism evidence="2 3">
    <name type="scientific">Corchorus olitorius</name>
    <dbReference type="NCBI Taxonomy" id="93759"/>
    <lineage>
        <taxon>Eukaryota</taxon>
        <taxon>Viridiplantae</taxon>
        <taxon>Streptophyta</taxon>
        <taxon>Embryophyta</taxon>
        <taxon>Tracheophyta</taxon>
        <taxon>Spermatophyta</taxon>
        <taxon>Magnoliopsida</taxon>
        <taxon>eudicotyledons</taxon>
        <taxon>Gunneridae</taxon>
        <taxon>Pentapetalae</taxon>
        <taxon>rosids</taxon>
        <taxon>malvids</taxon>
        <taxon>Malvales</taxon>
        <taxon>Malvaceae</taxon>
        <taxon>Grewioideae</taxon>
        <taxon>Apeibeae</taxon>
        <taxon>Corchorus</taxon>
    </lineage>
</organism>